<organism evidence="2 3">
    <name type="scientific">Chryseobacterium endophyticum</name>
    <dbReference type="NCBI Taxonomy" id="1854762"/>
    <lineage>
        <taxon>Bacteria</taxon>
        <taxon>Pseudomonadati</taxon>
        <taxon>Bacteroidota</taxon>
        <taxon>Flavobacteriia</taxon>
        <taxon>Flavobacteriales</taxon>
        <taxon>Weeksellaceae</taxon>
        <taxon>Chryseobacterium group</taxon>
        <taxon>Chryseobacterium</taxon>
    </lineage>
</organism>
<gene>
    <name evidence="2" type="ORF">AAFP95_11095</name>
</gene>
<name>A0AAU6WTU7_9FLAO</name>
<accession>A0AAU6WTU7</accession>
<feature type="region of interest" description="Disordered" evidence="1">
    <location>
        <begin position="1"/>
        <end position="44"/>
    </location>
</feature>
<proteinExistence type="predicted"/>
<dbReference type="EMBL" id="CP154834">
    <property type="protein sequence ID" value="XAO76264.1"/>
    <property type="molecule type" value="Genomic_DNA"/>
</dbReference>
<evidence type="ECO:0000313" key="3">
    <source>
        <dbReference type="Proteomes" id="UP001463665"/>
    </source>
</evidence>
<protein>
    <submittedName>
        <fullName evidence="2">Uncharacterized protein</fullName>
    </submittedName>
</protein>
<dbReference type="AlphaFoldDB" id="A0AAU6WTU7"/>
<evidence type="ECO:0000256" key="1">
    <source>
        <dbReference type="SAM" id="MobiDB-lite"/>
    </source>
</evidence>
<keyword evidence="3" id="KW-1185">Reference proteome</keyword>
<dbReference type="RefSeq" id="WP_345767666.1">
    <property type="nucleotide sequence ID" value="NZ_CP154834.1"/>
</dbReference>
<reference evidence="2 3" key="1">
    <citation type="submission" date="2024-04" db="EMBL/GenBank/DDBJ databases">
        <title>Genome sequencing and assembly of rice foliar adapted Chryseobacterium endophyticum OsEnb-ALM-A6.</title>
        <authorList>
            <person name="Kumar S."/>
            <person name="Javed M."/>
            <person name="Chouhan V."/>
            <person name="Charishma K."/>
            <person name="Patel A."/>
            <person name="Kumar M."/>
            <person name="Sahu K.P."/>
            <person name="Kumar A."/>
        </authorList>
    </citation>
    <scope>NUCLEOTIDE SEQUENCE [LARGE SCALE GENOMIC DNA]</scope>
    <source>
        <strain evidence="2 3">OsEnb-ALM-A6</strain>
    </source>
</reference>
<dbReference type="Proteomes" id="UP001463665">
    <property type="component" value="Chromosome"/>
</dbReference>
<evidence type="ECO:0000313" key="2">
    <source>
        <dbReference type="EMBL" id="XAO76264.1"/>
    </source>
</evidence>
<sequence length="44" mass="4538">MLPEPDAPTVVDSTARKTENSQVNAAESLPASQAKPDTATAAKK</sequence>